<protein>
    <submittedName>
        <fullName evidence="1">DUF937 domain-containing protein</fullName>
    </submittedName>
</protein>
<dbReference type="InterPro" id="IPR009282">
    <property type="entry name" value="DUF937"/>
</dbReference>
<proteinExistence type="predicted"/>
<name>A0ABT1C0R7_9HYPH</name>
<accession>A0ABT1C0R7</accession>
<dbReference type="Proteomes" id="UP001205906">
    <property type="component" value="Unassembled WGS sequence"/>
</dbReference>
<evidence type="ECO:0000313" key="2">
    <source>
        <dbReference type="Proteomes" id="UP001205906"/>
    </source>
</evidence>
<keyword evidence="2" id="KW-1185">Reference proteome</keyword>
<evidence type="ECO:0000313" key="1">
    <source>
        <dbReference type="EMBL" id="MCO6048434.1"/>
    </source>
</evidence>
<reference evidence="1 2" key="1">
    <citation type="submission" date="2022-06" db="EMBL/GenBank/DDBJ databases">
        <title>Mesorhizobium sp. strain RP14 Genome sequencing and assembly.</title>
        <authorList>
            <person name="Kim I."/>
        </authorList>
    </citation>
    <scope>NUCLEOTIDE SEQUENCE [LARGE SCALE GENOMIC DNA]</scope>
    <source>
        <strain evidence="2">RP14(2022)</strain>
    </source>
</reference>
<dbReference type="Pfam" id="PF06078">
    <property type="entry name" value="DUF937"/>
    <property type="match status" value="1"/>
</dbReference>
<dbReference type="EMBL" id="JAMXQS010000001">
    <property type="protein sequence ID" value="MCO6048434.1"/>
    <property type="molecule type" value="Genomic_DNA"/>
</dbReference>
<organism evidence="1 2">
    <name type="scientific">Mesorhizobium liriopis</name>
    <dbReference type="NCBI Taxonomy" id="2953882"/>
    <lineage>
        <taxon>Bacteria</taxon>
        <taxon>Pseudomonadati</taxon>
        <taxon>Pseudomonadota</taxon>
        <taxon>Alphaproteobacteria</taxon>
        <taxon>Hyphomicrobiales</taxon>
        <taxon>Phyllobacteriaceae</taxon>
        <taxon>Mesorhizobium</taxon>
    </lineage>
</organism>
<gene>
    <name evidence="1" type="ORF">NGM99_01355</name>
</gene>
<sequence length="250" mass="27125">MLPLWDMLLRAGGGPDAFARQFNLSQTQAQEALSALLPAFSEAFRRFTADPYGMGAFMSALASNQHAKYFEDAARAFTPQGIADGNTVLGQIFGSKELSRAIAEQAARASGLGAQVMSQMLPVIAAMLMGGFAKEARSSSQGTNPFADFYAQMMQQVGGAAPAGNPWTDNPYAKAMEGMFKASADGNPWQKVFDQWHGGAKPKPEPEKPDNPYAKAMSQMFETGRKTQDEYLRGLQGVFDQFLKGMEKRP</sequence>
<comment type="caution">
    <text evidence="1">The sequence shown here is derived from an EMBL/GenBank/DDBJ whole genome shotgun (WGS) entry which is preliminary data.</text>
</comment>
<dbReference type="RefSeq" id="WP_252815249.1">
    <property type="nucleotide sequence ID" value="NZ_JAMXQS010000001.1"/>
</dbReference>